<feature type="region of interest" description="Disordered" evidence="1">
    <location>
        <begin position="236"/>
        <end position="255"/>
    </location>
</feature>
<organism evidence="2 3">
    <name type="scientific">Nocardioides caeni</name>
    <dbReference type="NCBI Taxonomy" id="574700"/>
    <lineage>
        <taxon>Bacteria</taxon>
        <taxon>Bacillati</taxon>
        <taxon>Actinomycetota</taxon>
        <taxon>Actinomycetes</taxon>
        <taxon>Propionibacteriales</taxon>
        <taxon>Nocardioidaceae</taxon>
        <taxon>Nocardioides</taxon>
    </lineage>
</organism>
<proteinExistence type="predicted"/>
<evidence type="ECO:0000313" key="3">
    <source>
        <dbReference type="Proteomes" id="UP000307087"/>
    </source>
</evidence>
<keyword evidence="3" id="KW-1185">Reference proteome</keyword>
<dbReference type="EMBL" id="STGW01000005">
    <property type="protein sequence ID" value="THV13192.1"/>
    <property type="molecule type" value="Genomic_DNA"/>
</dbReference>
<dbReference type="RefSeq" id="WP_136562653.1">
    <property type="nucleotide sequence ID" value="NZ_BAABLS010000010.1"/>
</dbReference>
<dbReference type="AlphaFoldDB" id="A0A4S8NBB6"/>
<dbReference type="Proteomes" id="UP000307087">
    <property type="component" value="Unassembled WGS sequence"/>
</dbReference>
<protein>
    <submittedName>
        <fullName evidence="2">Uncharacterized protein</fullName>
    </submittedName>
</protein>
<evidence type="ECO:0000256" key="1">
    <source>
        <dbReference type="SAM" id="MobiDB-lite"/>
    </source>
</evidence>
<comment type="caution">
    <text evidence="2">The sequence shown here is derived from an EMBL/GenBank/DDBJ whole genome shotgun (WGS) entry which is preliminary data.</text>
</comment>
<accession>A0A4S8NBB6</accession>
<reference evidence="2 3" key="1">
    <citation type="journal article" date="2009" name="Int. J. Syst. Evol. Microbiol.">
        <title>Nocardioides caeni sp. nov., isolated from wastewater.</title>
        <authorList>
            <person name="Yoon J.H."/>
            <person name="Kang S.J."/>
            <person name="Park S."/>
            <person name="Kim W."/>
            <person name="Oh T.K."/>
        </authorList>
    </citation>
    <scope>NUCLEOTIDE SEQUENCE [LARGE SCALE GENOMIC DNA]</scope>
    <source>
        <strain evidence="2 3">DSM 23134</strain>
    </source>
</reference>
<name>A0A4S8NBB6_9ACTN</name>
<dbReference type="OrthoDB" id="3524093at2"/>
<sequence length="255" mass="26199">MTSLRPSARLAWWGTAWLEGRIGPDDFLDGLLDDLDGGRDLAHLVVEVVADGSGVPILLELADARRQGATAVAAAFPVPGDPGGLRGPAELTGAAIEAGETALLLGADRALVPRAVGPVVEWDRLPAARRPPPDLAAADRGLRSAVLEAARALAALDVASWRPEVADELIDLRAGVALSAPPGTPAVCVDLAARALHLLAVTDLALADDGGAVSVGEAERRRAAIDPLAQAARQALTAACSPDGWPPPRQEPEGR</sequence>
<evidence type="ECO:0000313" key="2">
    <source>
        <dbReference type="EMBL" id="THV13192.1"/>
    </source>
</evidence>
<gene>
    <name evidence="2" type="ORF">E9934_09440</name>
</gene>